<dbReference type="EMBL" id="VTUZ01000017">
    <property type="protein sequence ID" value="KAA1007241.1"/>
    <property type="molecule type" value="Genomic_DNA"/>
</dbReference>
<reference evidence="1 2" key="1">
    <citation type="submission" date="2019-08" db="EMBL/GenBank/DDBJ databases">
        <title>Paraburkholderia sp. DCY113.</title>
        <authorList>
            <person name="Kang J."/>
        </authorList>
    </citation>
    <scope>NUCLEOTIDE SEQUENCE [LARGE SCALE GENOMIC DNA]</scope>
    <source>
        <strain evidence="1 2">DCY113</strain>
    </source>
</reference>
<evidence type="ECO:0000313" key="2">
    <source>
        <dbReference type="Proteomes" id="UP000325273"/>
    </source>
</evidence>
<protein>
    <submittedName>
        <fullName evidence="1">Uncharacterized protein</fullName>
    </submittedName>
</protein>
<comment type="caution">
    <text evidence="1">The sequence shown here is derived from an EMBL/GenBank/DDBJ whole genome shotgun (WGS) entry which is preliminary data.</text>
</comment>
<dbReference type="AlphaFoldDB" id="A0A5B0GWS0"/>
<keyword evidence="2" id="KW-1185">Reference proteome</keyword>
<evidence type="ECO:0000313" key="1">
    <source>
        <dbReference type="EMBL" id="KAA1007241.1"/>
    </source>
</evidence>
<organism evidence="1 2">
    <name type="scientific">Paraburkholderia panacisoli</name>
    <dbReference type="NCBI Taxonomy" id="2603818"/>
    <lineage>
        <taxon>Bacteria</taxon>
        <taxon>Pseudomonadati</taxon>
        <taxon>Pseudomonadota</taxon>
        <taxon>Betaproteobacteria</taxon>
        <taxon>Burkholderiales</taxon>
        <taxon>Burkholderiaceae</taxon>
        <taxon>Paraburkholderia</taxon>
    </lineage>
</organism>
<accession>A0A5B0GWS0</accession>
<sequence length="88" mass="9768">MLFARFRSESYASAPICCHDLVSGKRRGNAIVTEEGTTGWTHDGECFSVHEILLIASLNPIERRGPARSSAEILTRINWAFFQLTADA</sequence>
<proteinExistence type="predicted"/>
<name>A0A5B0GWS0_9BURK</name>
<gene>
    <name evidence="1" type="ORF">FVF58_24220</name>
</gene>
<dbReference type="RefSeq" id="WP_149672366.1">
    <property type="nucleotide sequence ID" value="NZ_VTUZ01000017.1"/>
</dbReference>
<dbReference type="Proteomes" id="UP000325273">
    <property type="component" value="Unassembled WGS sequence"/>
</dbReference>